<feature type="transmembrane region" description="Helical" evidence="2">
    <location>
        <begin position="12"/>
        <end position="32"/>
    </location>
</feature>
<dbReference type="AlphaFoldDB" id="R7Q4Z2"/>
<name>R7Q4Z2_CHOCR</name>
<evidence type="ECO:0000256" key="1">
    <source>
        <dbReference type="SAM" id="MobiDB-lite"/>
    </source>
</evidence>
<accession>R7Q4Z2</accession>
<protein>
    <submittedName>
        <fullName evidence="3">Uncharacterized protein</fullName>
    </submittedName>
</protein>
<evidence type="ECO:0000313" key="4">
    <source>
        <dbReference type="Proteomes" id="UP000012073"/>
    </source>
</evidence>
<dbReference type="Proteomes" id="UP000012073">
    <property type="component" value="Unassembled WGS sequence"/>
</dbReference>
<gene>
    <name evidence="3" type="ORF">CHC_T00001816001</name>
</gene>
<sequence>MVHRRGLPMKKYSIFHILLLYLFHIDIHHLGYERGSNCRSFSKKRIASSRASHAPRGGAEGPLPSCPM</sequence>
<organism evidence="3 4">
    <name type="scientific">Chondrus crispus</name>
    <name type="common">Carrageen Irish moss</name>
    <name type="synonym">Polymorpha crispa</name>
    <dbReference type="NCBI Taxonomy" id="2769"/>
    <lineage>
        <taxon>Eukaryota</taxon>
        <taxon>Rhodophyta</taxon>
        <taxon>Florideophyceae</taxon>
        <taxon>Rhodymeniophycidae</taxon>
        <taxon>Gigartinales</taxon>
        <taxon>Gigartinaceae</taxon>
        <taxon>Chondrus</taxon>
    </lineage>
</organism>
<evidence type="ECO:0000256" key="2">
    <source>
        <dbReference type="SAM" id="Phobius"/>
    </source>
</evidence>
<dbReference type="EMBL" id="HG001615">
    <property type="protein sequence ID" value="CDF32933.1"/>
    <property type="molecule type" value="Genomic_DNA"/>
</dbReference>
<dbReference type="Gramene" id="CDF32933">
    <property type="protein sequence ID" value="CDF32933"/>
    <property type="gene ID" value="CHC_T00001816001"/>
</dbReference>
<dbReference type="RefSeq" id="XP_005712736.1">
    <property type="nucleotide sequence ID" value="XM_005712679.1"/>
</dbReference>
<feature type="region of interest" description="Disordered" evidence="1">
    <location>
        <begin position="47"/>
        <end position="68"/>
    </location>
</feature>
<proteinExistence type="predicted"/>
<keyword evidence="2" id="KW-0472">Membrane</keyword>
<keyword evidence="4" id="KW-1185">Reference proteome</keyword>
<dbReference type="KEGG" id="ccp:CHC_T00001816001"/>
<keyword evidence="2" id="KW-0812">Transmembrane</keyword>
<keyword evidence="2" id="KW-1133">Transmembrane helix</keyword>
<dbReference type="GeneID" id="17320453"/>
<evidence type="ECO:0000313" key="3">
    <source>
        <dbReference type="EMBL" id="CDF32933.1"/>
    </source>
</evidence>
<reference evidence="4" key="1">
    <citation type="journal article" date="2013" name="Proc. Natl. Acad. Sci. U.S.A.">
        <title>Genome structure and metabolic features in the red seaweed Chondrus crispus shed light on evolution of the Archaeplastida.</title>
        <authorList>
            <person name="Collen J."/>
            <person name="Porcel B."/>
            <person name="Carre W."/>
            <person name="Ball S.G."/>
            <person name="Chaparro C."/>
            <person name="Tonon T."/>
            <person name="Barbeyron T."/>
            <person name="Michel G."/>
            <person name="Noel B."/>
            <person name="Valentin K."/>
            <person name="Elias M."/>
            <person name="Artiguenave F."/>
            <person name="Arun A."/>
            <person name="Aury J.M."/>
            <person name="Barbosa-Neto J.F."/>
            <person name="Bothwell J.H."/>
            <person name="Bouget F.Y."/>
            <person name="Brillet L."/>
            <person name="Cabello-Hurtado F."/>
            <person name="Capella-Gutierrez S."/>
            <person name="Charrier B."/>
            <person name="Cladiere L."/>
            <person name="Cock J.M."/>
            <person name="Coelho S.M."/>
            <person name="Colleoni C."/>
            <person name="Czjzek M."/>
            <person name="Da Silva C."/>
            <person name="Delage L."/>
            <person name="Denoeud F."/>
            <person name="Deschamps P."/>
            <person name="Dittami S.M."/>
            <person name="Gabaldon T."/>
            <person name="Gachon C.M."/>
            <person name="Groisillier A."/>
            <person name="Herve C."/>
            <person name="Jabbari K."/>
            <person name="Katinka M."/>
            <person name="Kloareg B."/>
            <person name="Kowalczyk N."/>
            <person name="Labadie K."/>
            <person name="Leblanc C."/>
            <person name="Lopez P.J."/>
            <person name="McLachlan D.H."/>
            <person name="Meslet-Cladiere L."/>
            <person name="Moustafa A."/>
            <person name="Nehr Z."/>
            <person name="Nyvall Collen P."/>
            <person name="Panaud O."/>
            <person name="Partensky F."/>
            <person name="Poulain J."/>
            <person name="Rensing S.A."/>
            <person name="Rousvoal S."/>
            <person name="Samson G."/>
            <person name="Symeonidi A."/>
            <person name="Weissenbach J."/>
            <person name="Zambounis A."/>
            <person name="Wincker P."/>
            <person name="Boyen C."/>
        </authorList>
    </citation>
    <scope>NUCLEOTIDE SEQUENCE [LARGE SCALE GENOMIC DNA]</scope>
    <source>
        <strain evidence="4">cv. Stackhouse</strain>
    </source>
</reference>